<comment type="similarity">
    <text evidence="1">Belongs to the AB hydrolase superfamily. MetX family.</text>
</comment>
<dbReference type="EMBL" id="LODT01000037">
    <property type="protein sequence ID" value="KYQ90463.1"/>
    <property type="molecule type" value="Genomic_DNA"/>
</dbReference>
<dbReference type="GO" id="GO:0006535">
    <property type="term" value="P:cysteine biosynthetic process from serine"/>
    <property type="evidence" value="ECO:0007669"/>
    <property type="project" value="TreeGrafter"/>
</dbReference>
<organism evidence="4 5">
    <name type="scientific">Tieghemostelium lacteum</name>
    <name type="common">Slime mold</name>
    <name type="synonym">Dictyostelium lacteum</name>
    <dbReference type="NCBI Taxonomy" id="361077"/>
    <lineage>
        <taxon>Eukaryota</taxon>
        <taxon>Amoebozoa</taxon>
        <taxon>Evosea</taxon>
        <taxon>Eumycetozoa</taxon>
        <taxon>Dictyostelia</taxon>
        <taxon>Dictyosteliales</taxon>
        <taxon>Raperosteliaceae</taxon>
        <taxon>Tieghemostelium</taxon>
    </lineage>
</organism>
<dbReference type="GO" id="GO:0009092">
    <property type="term" value="P:homoserine metabolic process"/>
    <property type="evidence" value="ECO:0007669"/>
    <property type="project" value="TreeGrafter"/>
</dbReference>
<dbReference type="SUPFAM" id="SSF53474">
    <property type="entry name" value="alpha/beta-Hydrolases"/>
    <property type="match status" value="1"/>
</dbReference>
<reference evidence="4 5" key="1">
    <citation type="submission" date="2015-12" db="EMBL/GenBank/DDBJ databases">
        <title>Dictyostelia acquired genes for synthesis and detection of signals that induce cell-type specialization by lateral gene transfer from prokaryotes.</title>
        <authorList>
            <person name="Gloeckner G."/>
            <person name="Schaap P."/>
        </authorList>
    </citation>
    <scope>NUCLEOTIDE SEQUENCE [LARGE SCALE GENOMIC DNA]</scope>
    <source>
        <strain evidence="4 5">TK</strain>
    </source>
</reference>
<feature type="active site" evidence="2">
    <location>
        <position position="394"/>
    </location>
</feature>
<dbReference type="NCBIfam" id="NF001209">
    <property type="entry name" value="PRK00175.1"/>
    <property type="match status" value="1"/>
</dbReference>
<dbReference type="HAMAP" id="MF_00296">
    <property type="entry name" value="MetX_acyltransf"/>
    <property type="match status" value="1"/>
</dbReference>
<dbReference type="OrthoDB" id="444135at2759"/>
<dbReference type="InterPro" id="IPR029058">
    <property type="entry name" value="AB_hydrolase_fold"/>
</dbReference>
<dbReference type="InterPro" id="IPR008220">
    <property type="entry name" value="HAT_MetX-like"/>
</dbReference>
<dbReference type="Proteomes" id="UP000076078">
    <property type="component" value="Unassembled WGS sequence"/>
</dbReference>
<dbReference type="OMA" id="HPILVMG"/>
<name>A0A151Z953_TIELA</name>
<dbReference type="InParanoid" id="A0A151Z953"/>
<evidence type="ECO:0000259" key="3">
    <source>
        <dbReference type="Pfam" id="PF00561"/>
    </source>
</evidence>
<evidence type="ECO:0000256" key="1">
    <source>
        <dbReference type="ARBA" id="ARBA00006886"/>
    </source>
</evidence>
<feature type="domain" description="AB hydrolase-1" evidence="3">
    <location>
        <begin position="108"/>
        <end position="427"/>
    </location>
</feature>
<evidence type="ECO:0000313" key="5">
    <source>
        <dbReference type="Proteomes" id="UP000076078"/>
    </source>
</evidence>
<dbReference type="Gene3D" id="3.40.50.1820">
    <property type="entry name" value="alpha/beta hydrolase"/>
    <property type="match status" value="1"/>
</dbReference>
<proteinExistence type="inferred from homology"/>
<sequence>MMIRHLIRNTRYINGLRYYSNGNKKQGDMSGSLGDQLKDEHWEIGWNDFTEMVCKGPGQGPEPHYDKIISGFKTFHYKTPVEFKLGGQLPDFKIAYETWGKLNENRDNAILLHTGLSASSHAKSHQENQKPGWWEEFIGPGLAIDTNRFYVICTNVIGGCFGSTGPSSVNPLTGKRWALDFPSLTIDDMVQCQFKLLDSLGIQKLYASVGSSMGGMQSLSASAQFPERVGRMITISSAGRSHPLSMAMRYTQRMVLMSDPCWMEGAYYDKTFPFTGMKHAREIGTITYRSGPEWNERFGRKKISDNPRFKKLVNFGSSLHSSKKQGKDLFLPEFEIEAYLDYQGKKFCSEYDPNSLLYLSKAMDLFDMGEGQESYEKGLHRIKCPTMVLGVDSDILFPSYQQREIANILKQGGTPTTYYELHSIYGHDTFLIDIQTIGSAIKGHLESLHTLRKP</sequence>
<dbReference type="NCBIfam" id="TIGR01392">
    <property type="entry name" value="homoserO_Ac_trn"/>
    <property type="match status" value="1"/>
</dbReference>
<dbReference type="GO" id="GO:0004414">
    <property type="term" value="F:homoserine O-acetyltransferase activity"/>
    <property type="evidence" value="ECO:0007669"/>
    <property type="project" value="TreeGrafter"/>
</dbReference>
<dbReference type="STRING" id="361077.A0A151Z953"/>
<protein>
    <recommendedName>
        <fullName evidence="3">AB hydrolase-1 domain-containing protein</fullName>
    </recommendedName>
</protein>
<dbReference type="InterPro" id="IPR000073">
    <property type="entry name" value="AB_hydrolase_1"/>
</dbReference>
<dbReference type="AlphaFoldDB" id="A0A151Z953"/>
<accession>A0A151Z953</accession>
<dbReference type="GO" id="GO:0005739">
    <property type="term" value="C:mitochondrion"/>
    <property type="evidence" value="ECO:0007669"/>
    <property type="project" value="TreeGrafter"/>
</dbReference>
<dbReference type="PANTHER" id="PTHR32268:SF16">
    <property type="entry name" value="SERINE O-SUCCINYLTRANSFERASE"/>
    <property type="match status" value="1"/>
</dbReference>
<evidence type="ECO:0000313" key="4">
    <source>
        <dbReference type="EMBL" id="KYQ90463.1"/>
    </source>
</evidence>
<feature type="active site" evidence="2">
    <location>
        <position position="427"/>
    </location>
</feature>
<dbReference type="PIRSF" id="PIRSF000443">
    <property type="entry name" value="Homoser_Ac_trans"/>
    <property type="match status" value="1"/>
</dbReference>
<dbReference type="Pfam" id="PF00561">
    <property type="entry name" value="Abhydrolase_1"/>
    <property type="match status" value="1"/>
</dbReference>
<gene>
    <name evidence="4" type="ORF">DLAC_09086</name>
</gene>
<comment type="caution">
    <text evidence="4">The sequence shown here is derived from an EMBL/GenBank/DDBJ whole genome shotgun (WGS) entry which is preliminary data.</text>
</comment>
<dbReference type="GO" id="GO:0009001">
    <property type="term" value="F:serine O-acetyltransferase activity"/>
    <property type="evidence" value="ECO:0007669"/>
    <property type="project" value="TreeGrafter"/>
</dbReference>
<keyword evidence="5" id="KW-1185">Reference proteome</keyword>
<feature type="active site" description="Nucleophile" evidence="2">
    <location>
        <position position="212"/>
    </location>
</feature>
<dbReference type="GO" id="GO:0009086">
    <property type="term" value="P:methionine biosynthetic process"/>
    <property type="evidence" value="ECO:0007669"/>
    <property type="project" value="TreeGrafter"/>
</dbReference>
<evidence type="ECO:0000256" key="2">
    <source>
        <dbReference type="PIRSR" id="PIRSR000443-1"/>
    </source>
</evidence>
<dbReference type="PANTHER" id="PTHR32268">
    <property type="entry name" value="HOMOSERINE O-ACETYLTRANSFERASE"/>
    <property type="match status" value="1"/>
</dbReference>